<evidence type="ECO:0000313" key="3">
    <source>
        <dbReference type="EMBL" id="MBT0726676.1"/>
    </source>
</evidence>
<dbReference type="CDD" id="cd05666">
    <property type="entry name" value="M20_Acy1-like"/>
    <property type="match status" value="1"/>
</dbReference>
<evidence type="ECO:0000313" key="4">
    <source>
        <dbReference type="Proteomes" id="UP000786875"/>
    </source>
</evidence>
<dbReference type="Pfam" id="PF07687">
    <property type="entry name" value="M20_dimer"/>
    <property type="match status" value="1"/>
</dbReference>
<sequence length="389" mass="42712">MLIKEILDHEAEMIALRHDFHAHPELGFEEHRTSSIIAKLLTEWGYQVDRGLGQTGVVATLTQGDGRKRLGIRADMDALPMQELTDLPYASQYPGKMHACGHDGHCAILLSAAKYLAQTRRFSGTLHLIFQPSEESIGGARVMIEEGLFQRFPCDAVFGLHNFPLYPAGQFFTKPGPLMASSDSFTVTLYGKGGHGSAPEHCLDPLPCAATIVLALQTIVSRNVDPQIPAVVTVGSLQAGTTHNIIPDSVVMKINTRSFCPATRQKIEESIRHIVATQAESYHLTAKIEKIFGYPATINHPTETAFALQIARQTVGDEHVGDPEGLTPLMGSEDFAFMLQEVPGCYLLLGTGNDDRENFSVHHPRYQFNDQCLSIGASYWANLVEAYLV</sequence>
<dbReference type="PANTHER" id="PTHR11014">
    <property type="entry name" value="PEPTIDASE M20 FAMILY MEMBER"/>
    <property type="match status" value="1"/>
</dbReference>
<dbReference type="SUPFAM" id="SSF53187">
    <property type="entry name" value="Zn-dependent exopeptidases"/>
    <property type="match status" value="1"/>
</dbReference>
<proteinExistence type="predicted"/>
<dbReference type="Gene3D" id="3.30.70.360">
    <property type="match status" value="1"/>
</dbReference>
<accession>A0ABS5T2W4</accession>
<evidence type="ECO:0000259" key="2">
    <source>
        <dbReference type="Pfam" id="PF07687"/>
    </source>
</evidence>
<keyword evidence="4" id="KW-1185">Reference proteome</keyword>
<comment type="caution">
    <text evidence="3">The sequence shown here is derived from an EMBL/GenBank/DDBJ whole genome shotgun (WGS) entry which is preliminary data.</text>
</comment>
<dbReference type="InterPro" id="IPR017439">
    <property type="entry name" value="Amidohydrolase"/>
</dbReference>
<dbReference type="NCBIfam" id="TIGR01891">
    <property type="entry name" value="amidohydrolases"/>
    <property type="match status" value="1"/>
</dbReference>
<gene>
    <name evidence="3" type="ORF">HGT73_04640</name>
</gene>
<organism evidence="3 4">
    <name type="scientific">Rosenbergiella australiborealis</name>
    <dbReference type="NCBI Taxonomy" id="1544696"/>
    <lineage>
        <taxon>Bacteria</taxon>
        <taxon>Pseudomonadati</taxon>
        <taxon>Pseudomonadota</taxon>
        <taxon>Gammaproteobacteria</taxon>
        <taxon>Enterobacterales</taxon>
        <taxon>Erwiniaceae</taxon>
        <taxon>Rosenbergiella</taxon>
    </lineage>
</organism>
<protein>
    <submittedName>
        <fullName evidence="3">Amidohydrolase</fullName>
    </submittedName>
</protein>
<dbReference type="InterPro" id="IPR036264">
    <property type="entry name" value="Bact_exopeptidase_dim_dom"/>
</dbReference>
<name>A0ABS5T2W4_9GAMM</name>
<dbReference type="InterPro" id="IPR002933">
    <property type="entry name" value="Peptidase_M20"/>
</dbReference>
<dbReference type="Proteomes" id="UP000786875">
    <property type="component" value="Unassembled WGS sequence"/>
</dbReference>
<dbReference type="PANTHER" id="PTHR11014:SF63">
    <property type="entry name" value="METALLOPEPTIDASE, PUTATIVE (AFU_ORTHOLOGUE AFUA_6G09600)-RELATED"/>
    <property type="match status" value="1"/>
</dbReference>
<dbReference type="Pfam" id="PF01546">
    <property type="entry name" value="Peptidase_M20"/>
    <property type="match status" value="1"/>
</dbReference>
<dbReference type="SUPFAM" id="SSF55031">
    <property type="entry name" value="Bacterial exopeptidase dimerisation domain"/>
    <property type="match status" value="1"/>
</dbReference>
<dbReference type="PIRSF" id="PIRSF005962">
    <property type="entry name" value="Pept_M20D_amidohydro"/>
    <property type="match status" value="1"/>
</dbReference>
<feature type="domain" description="Peptidase M20 dimerisation" evidence="2">
    <location>
        <begin position="183"/>
        <end position="282"/>
    </location>
</feature>
<evidence type="ECO:0000256" key="1">
    <source>
        <dbReference type="ARBA" id="ARBA00022801"/>
    </source>
</evidence>
<reference evidence="3 4" key="1">
    <citation type="submission" date="2020-04" db="EMBL/GenBank/DDBJ databases">
        <title>Genome sequencing of Rosenbergiella species.</title>
        <authorList>
            <person name="Alvarez-Perez S."/>
            <person name="Lievens B."/>
        </authorList>
    </citation>
    <scope>NUCLEOTIDE SEQUENCE [LARGE SCALE GENOMIC DNA]</scope>
    <source>
        <strain evidence="3 4">CdVSA20.1</strain>
    </source>
</reference>
<keyword evidence="1" id="KW-0378">Hydrolase</keyword>
<dbReference type="Gene3D" id="3.40.630.10">
    <property type="entry name" value="Zn peptidases"/>
    <property type="match status" value="1"/>
</dbReference>
<dbReference type="InterPro" id="IPR011650">
    <property type="entry name" value="Peptidase_M20_dimer"/>
</dbReference>
<dbReference type="RefSeq" id="WP_214212476.1">
    <property type="nucleotide sequence ID" value="NZ_JABBFO010000002.1"/>
</dbReference>
<dbReference type="EMBL" id="JABBFO010000002">
    <property type="protein sequence ID" value="MBT0726676.1"/>
    <property type="molecule type" value="Genomic_DNA"/>
</dbReference>